<evidence type="ECO:0000256" key="4">
    <source>
        <dbReference type="SAM" id="MobiDB-lite"/>
    </source>
</evidence>
<dbReference type="AlphaFoldDB" id="A0A6A6P537"/>
<dbReference type="InterPro" id="IPR023534">
    <property type="entry name" value="Rof/RNase_P-like"/>
</dbReference>
<dbReference type="SUPFAM" id="SSF101744">
    <property type="entry name" value="Rof/RNase P subunit-like"/>
    <property type="match status" value="1"/>
</dbReference>
<evidence type="ECO:0000256" key="2">
    <source>
        <dbReference type="ARBA" id="ARBA00006181"/>
    </source>
</evidence>
<dbReference type="InterPro" id="IPR002730">
    <property type="entry name" value="Rpp29/RNP1"/>
</dbReference>
<dbReference type="Pfam" id="PF01868">
    <property type="entry name" value="RNase_P-MRP_p29"/>
    <property type="match status" value="1"/>
</dbReference>
<keyword evidence="6" id="KW-1185">Reference proteome</keyword>
<dbReference type="OrthoDB" id="124041at2759"/>
<feature type="region of interest" description="Disordered" evidence="4">
    <location>
        <begin position="54"/>
        <end position="83"/>
    </location>
</feature>
<evidence type="ECO:0000313" key="5">
    <source>
        <dbReference type="EMBL" id="KAF2458914.1"/>
    </source>
</evidence>
<keyword evidence="3" id="KW-0539">Nucleus</keyword>
<evidence type="ECO:0000313" key="6">
    <source>
        <dbReference type="Proteomes" id="UP000799766"/>
    </source>
</evidence>
<dbReference type="GO" id="GO:0033204">
    <property type="term" value="F:ribonuclease P RNA binding"/>
    <property type="evidence" value="ECO:0007669"/>
    <property type="project" value="InterPro"/>
</dbReference>
<dbReference type="InterPro" id="IPR036980">
    <property type="entry name" value="RNase_P/MRP_Rpp29_sf"/>
</dbReference>
<dbReference type="EMBL" id="MU001676">
    <property type="protein sequence ID" value="KAF2458914.1"/>
    <property type="molecule type" value="Genomic_DNA"/>
</dbReference>
<comment type="similarity">
    <text evidence="2">Belongs to the eukaryotic/archaeal RNase P protein component 1 family.</text>
</comment>
<dbReference type="SMART" id="SM00538">
    <property type="entry name" value="POP4"/>
    <property type="match status" value="1"/>
</dbReference>
<gene>
    <name evidence="5" type="ORF">BDY21DRAFT_300715</name>
</gene>
<dbReference type="PANTHER" id="PTHR13348:SF0">
    <property type="entry name" value="RIBONUCLEASE P PROTEIN SUBUNIT P29"/>
    <property type="match status" value="1"/>
</dbReference>
<dbReference type="PIRSF" id="PIRSF027081">
    <property type="entry name" value="RNase_P/MRP_p29_subunit"/>
    <property type="match status" value="1"/>
</dbReference>
<dbReference type="GO" id="GO:0005634">
    <property type="term" value="C:nucleus"/>
    <property type="evidence" value="ECO:0007669"/>
    <property type="project" value="UniProtKB-SubCell"/>
</dbReference>
<organism evidence="5 6">
    <name type="scientific">Lineolata rhizophorae</name>
    <dbReference type="NCBI Taxonomy" id="578093"/>
    <lineage>
        <taxon>Eukaryota</taxon>
        <taxon>Fungi</taxon>
        <taxon>Dikarya</taxon>
        <taxon>Ascomycota</taxon>
        <taxon>Pezizomycotina</taxon>
        <taxon>Dothideomycetes</taxon>
        <taxon>Dothideomycetes incertae sedis</taxon>
        <taxon>Lineolatales</taxon>
        <taxon>Lineolataceae</taxon>
        <taxon>Lineolata</taxon>
    </lineage>
</organism>
<dbReference type="GO" id="GO:0006364">
    <property type="term" value="P:rRNA processing"/>
    <property type="evidence" value="ECO:0007669"/>
    <property type="project" value="TreeGrafter"/>
</dbReference>
<evidence type="ECO:0000256" key="1">
    <source>
        <dbReference type="ARBA" id="ARBA00004123"/>
    </source>
</evidence>
<reference evidence="5" key="1">
    <citation type="journal article" date="2020" name="Stud. Mycol.">
        <title>101 Dothideomycetes genomes: a test case for predicting lifestyles and emergence of pathogens.</title>
        <authorList>
            <person name="Haridas S."/>
            <person name="Albert R."/>
            <person name="Binder M."/>
            <person name="Bloem J."/>
            <person name="Labutti K."/>
            <person name="Salamov A."/>
            <person name="Andreopoulos B."/>
            <person name="Baker S."/>
            <person name="Barry K."/>
            <person name="Bills G."/>
            <person name="Bluhm B."/>
            <person name="Cannon C."/>
            <person name="Castanera R."/>
            <person name="Culley D."/>
            <person name="Daum C."/>
            <person name="Ezra D."/>
            <person name="Gonzalez J."/>
            <person name="Henrissat B."/>
            <person name="Kuo A."/>
            <person name="Liang C."/>
            <person name="Lipzen A."/>
            <person name="Lutzoni F."/>
            <person name="Magnuson J."/>
            <person name="Mondo S."/>
            <person name="Nolan M."/>
            <person name="Ohm R."/>
            <person name="Pangilinan J."/>
            <person name="Park H.-J."/>
            <person name="Ramirez L."/>
            <person name="Alfaro M."/>
            <person name="Sun H."/>
            <person name="Tritt A."/>
            <person name="Yoshinaga Y."/>
            <person name="Zwiers L.-H."/>
            <person name="Turgeon B."/>
            <person name="Goodwin S."/>
            <person name="Spatafora J."/>
            <person name="Crous P."/>
            <person name="Grigoriev I."/>
        </authorList>
    </citation>
    <scope>NUCLEOTIDE SEQUENCE</scope>
    <source>
        <strain evidence="5">ATCC 16933</strain>
    </source>
</reference>
<dbReference type="GO" id="GO:0000172">
    <property type="term" value="C:ribonuclease MRP complex"/>
    <property type="evidence" value="ECO:0007669"/>
    <property type="project" value="InterPro"/>
</dbReference>
<protein>
    <recommendedName>
        <fullName evidence="3">Ribonuclease P protein subunit</fullName>
    </recommendedName>
</protein>
<evidence type="ECO:0000256" key="3">
    <source>
        <dbReference type="PIRNR" id="PIRNR027081"/>
    </source>
</evidence>
<dbReference type="GO" id="GO:0030677">
    <property type="term" value="C:ribonuclease P complex"/>
    <property type="evidence" value="ECO:0007669"/>
    <property type="project" value="InterPro"/>
</dbReference>
<feature type="compositionally biased region" description="Basic residues" evidence="4">
    <location>
        <begin position="56"/>
        <end position="75"/>
    </location>
</feature>
<sequence length="250" mass="28505">MASSAPDPANTAKAGFVKELLQRAHSPSSATYVYDEKIRDRPLFLRPTDVDVANARTRRQRERARKDALRRKSQKPRPFSAREKRALGVHDIPSDQQKYAIFEPLHRMWCAYMRDILGLQKDQAEQGIASRAHVTPETAGPMLVSADFHGAELEVVRCRCVDRVGIKGIVAKDTKFAFELITRRNQLKLIPKEHTVFRFEIPLGESNEESSTENQNPPKRLIFELHGDQFIVRAGDRANKKFKAHVPKNL</sequence>
<dbReference type="FunFam" id="2.30.30.210:FF:000005">
    <property type="entry name" value="Ribonuclease P protein subunit"/>
    <property type="match status" value="1"/>
</dbReference>
<dbReference type="PANTHER" id="PTHR13348">
    <property type="entry name" value="RIBONUCLEASE P SUBUNIT P29"/>
    <property type="match status" value="1"/>
</dbReference>
<name>A0A6A6P537_9PEZI</name>
<dbReference type="Proteomes" id="UP000799766">
    <property type="component" value="Unassembled WGS sequence"/>
</dbReference>
<dbReference type="InterPro" id="IPR016848">
    <property type="entry name" value="RNase_P/MRP_Rpp29-subunit"/>
</dbReference>
<proteinExistence type="inferred from homology"/>
<keyword evidence="3" id="KW-0819">tRNA processing</keyword>
<dbReference type="Gene3D" id="2.30.30.210">
    <property type="entry name" value="Ribonuclease P/MRP, subunit p29"/>
    <property type="match status" value="1"/>
</dbReference>
<comment type="subcellular location">
    <subcellularLocation>
        <location evidence="1">Nucleus</location>
    </subcellularLocation>
</comment>
<accession>A0A6A6P537</accession>
<dbReference type="GO" id="GO:0001682">
    <property type="term" value="P:tRNA 5'-leader removal"/>
    <property type="evidence" value="ECO:0007669"/>
    <property type="project" value="InterPro"/>
</dbReference>